<keyword evidence="15" id="KW-1185">Reference proteome</keyword>
<evidence type="ECO:0000256" key="10">
    <source>
        <dbReference type="ARBA" id="ARBA00048988"/>
    </source>
</evidence>
<feature type="domain" description="UvrD-like helicase C-terminal" evidence="13">
    <location>
        <begin position="299"/>
        <end position="560"/>
    </location>
</feature>
<dbReference type="GO" id="GO:0005524">
    <property type="term" value="F:ATP binding"/>
    <property type="evidence" value="ECO:0007669"/>
    <property type="project" value="UniProtKB-UniRule"/>
</dbReference>
<dbReference type="OrthoDB" id="9810135at2"/>
<keyword evidence="6" id="KW-0238">DNA-binding</keyword>
<evidence type="ECO:0000256" key="7">
    <source>
        <dbReference type="ARBA" id="ARBA00023235"/>
    </source>
</evidence>
<proteinExistence type="inferred from homology"/>
<dbReference type="EC" id="5.6.2.4" evidence="9"/>
<dbReference type="EMBL" id="JTFC01000031">
    <property type="protein sequence ID" value="RUS55710.1"/>
    <property type="molecule type" value="Genomic_DNA"/>
</dbReference>
<dbReference type="Gene3D" id="3.40.50.300">
    <property type="entry name" value="P-loop containing nucleotide triphosphate hydrolases"/>
    <property type="match status" value="2"/>
</dbReference>
<keyword evidence="3 11" id="KW-0378">Hydrolase</keyword>
<dbReference type="AlphaFoldDB" id="A0A433RU75"/>
<dbReference type="GO" id="GO:0003677">
    <property type="term" value="F:DNA binding"/>
    <property type="evidence" value="ECO:0007669"/>
    <property type="project" value="UniProtKB-KW"/>
</dbReference>
<sequence length="736" mass="86142">MDFFKTMERVTGVDLNDVQRKAVQCADGPLLLLASPGSGKTTTLNMKIGYLLLEKKIAPQRILAMTFSKAAARDMSERFERFFGTLTHERIHFSTIHSLAYQIVRQYFYKTGRQFRLIEGTKDMQWNKKIILRNLFTEKRKTQPTEDEMDELLTYISYVKNRMLEGERLKEAPCSLTDAAEILTRYEEFKRRDGVNVLLDFDDMLTYCYEILRDDEAIRTHYQQQFEYVLTDEGQDNSVIQHEIVRILAAPHNNLCIVADDDQSIFSWRGSDVEKLLEFPKVYPDAVVLTMAQNYRSTKEITDVADHFIKRNKKRYDKKMFTENGHGRPPIIHNMRRYTLQLNYVVEEIERTQDAGEIAVLYRNNTSAIRLVDALEKHQIPFYMKEVDVKFFRHFIIEDILNFMRLTFNDKRADILERIYPKMNAYIKKAQITQLLNKNDRTTSVFDQLATNVHAPYQEQALRKAKKKIRTLKDLPPKDAIQMIRHDLGYEKSLQRTAEHLKLNEDRLLGIVTQLEYIAEGLPDLTAFAKRLTRLEEIMRQSSEKRPGVVTLSTFHSAKGLEFDRVYMIDLVDGIIPAPDDIKEYKDGKEAKMEEAVRLFYVGMTRAKTRLELLTYEQNNEEKTAPSVFLDDVKAILQGEKVKDFDFKEPAIERKAVVTNKSYQQKKVARDIPEDAITERSDLHRGMEIEHHLYSKGYIKRINGNEIELVFEHYGTKQFMIDFCLQKGMLRRVGEV</sequence>
<dbReference type="InterPro" id="IPR014016">
    <property type="entry name" value="UvrD-like_ATP-bd"/>
</dbReference>
<keyword evidence="5 11" id="KW-0067">ATP-binding</keyword>
<protein>
    <recommendedName>
        <fullName evidence="9">DNA 3'-5' helicase</fullName>
        <ecNumber evidence="9">5.6.2.4</ecNumber>
    </recommendedName>
</protein>
<comment type="catalytic activity">
    <reaction evidence="8">
        <text>Couples ATP hydrolysis with the unwinding of duplex DNA by translocating in the 3'-5' direction.</text>
        <dbReference type="EC" id="5.6.2.4"/>
    </reaction>
</comment>
<evidence type="ECO:0000256" key="5">
    <source>
        <dbReference type="ARBA" id="ARBA00022840"/>
    </source>
</evidence>
<accession>A0A433RU75</accession>
<keyword evidence="2 11" id="KW-0547">Nucleotide-binding</keyword>
<name>A0A433RU75_9BACL</name>
<gene>
    <name evidence="14" type="ORF">QI30_12415</name>
</gene>
<evidence type="ECO:0000256" key="11">
    <source>
        <dbReference type="PROSITE-ProRule" id="PRU00560"/>
    </source>
</evidence>
<keyword evidence="4 11" id="KW-0347">Helicase</keyword>
<dbReference type="InterPro" id="IPR014017">
    <property type="entry name" value="DNA_helicase_UvrD-like_C"/>
</dbReference>
<dbReference type="Pfam" id="PF00580">
    <property type="entry name" value="UvrD-helicase"/>
    <property type="match status" value="1"/>
</dbReference>
<evidence type="ECO:0000259" key="13">
    <source>
        <dbReference type="PROSITE" id="PS51217"/>
    </source>
</evidence>
<dbReference type="RefSeq" id="WP_126990974.1">
    <property type="nucleotide sequence ID" value="NZ_JTFC01000031.1"/>
</dbReference>
<reference evidence="14 15" key="1">
    <citation type="submission" date="2014-11" db="EMBL/GenBank/DDBJ databases">
        <title>Genome sequence and analysis of novel Kurthia sp.</title>
        <authorList>
            <person name="Lawson J.N."/>
            <person name="Gonzalez J.E."/>
            <person name="Rinauldi L."/>
            <person name="Xuan Z."/>
            <person name="Firman A."/>
            <person name="Shaddox L."/>
            <person name="Trudeau A."/>
            <person name="Shah S."/>
            <person name="Reiman D."/>
        </authorList>
    </citation>
    <scope>NUCLEOTIDE SEQUENCE [LARGE SCALE GENOMIC DNA]</scope>
    <source>
        <strain evidence="14 15">3B1D</strain>
    </source>
</reference>
<dbReference type="GO" id="GO:0000725">
    <property type="term" value="P:recombinational repair"/>
    <property type="evidence" value="ECO:0007669"/>
    <property type="project" value="TreeGrafter"/>
</dbReference>
<evidence type="ECO:0000256" key="3">
    <source>
        <dbReference type="ARBA" id="ARBA00022801"/>
    </source>
</evidence>
<keyword evidence="7" id="KW-0413">Isomerase</keyword>
<dbReference type="GO" id="GO:0043138">
    <property type="term" value="F:3'-5' DNA helicase activity"/>
    <property type="evidence" value="ECO:0007669"/>
    <property type="project" value="UniProtKB-EC"/>
</dbReference>
<evidence type="ECO:0000259" key="12">
    <source>
        <dbReference type="PROSITE" id="PS51198"/>
    </source>
</evidence>
<evidence type="ECO:0000313" key="14">
    <source>
        <dbReference type="EMBL" id="RUS55710.1"/>
    </source>
</evidence>
<dbReference type="InterPro" id="IPR027417">
    <property type="entry name" value="P-loop_NTPase"/>
</dbReference>
<dbReference type="Pfam" id="PF13361">
    <property type="entry name" value="UvrD_C"/>
    <property type="match status" value="1"/>
</dbReference>
<evidence type="ECO:0000256" key="6">
    <source>
        <dbReference type="ARBA" id="ARBA00023125"/>
    </source>
</evidence>
<dbReference type="Gene3D" id="1.10.10.160">
    <property type="match status" value="1"/>
</dbReference>
<dbReference type="GO" id="GO:0016887">
    <property type="term" value="F:ATP hydrolysis activity"/>
    <property type="evidence" value="ECO:0007669"/>
    <property type="project" value="RHEA"/>
</dbReference>
<dbReference type="InterPro" id="IPR000212">
    <property type="entry name" value="DNA_helicase_UvrD/REP"/>
</dbReference>
<evidence type="ECO:0000256" key="4">
    <source>
        <dbReference type="ARBA" id="ARBA00022806"/>
    </source>
</evidence>
<dbReference type="SUPFAM" id="SSF52540">
    <property type="entry name" value="P-loop containing nucleoside triphosphate hydrolases"/>
    <property type="match status" value="1"/>
</dbReference>
<evidence type="ECO:0000256" key="1">
    <source>
        <dbReference type="ARBA" id="ARBA00009922"/>
    </source>
</evidence>
<comment type="similarity">
    <text evidence="1">Belongs to the helicase family. UvrD subfamily.</text>
</comment>
<dbReference type="PANTHER" id="PTHR11070:SF2">
    <property type="entry name" value="ATP-DEPENDENT DNA HELICASE SRS2"/>
    <property type="match status" value="1"/>
</dbReference>
<comment type="catalytic activity">
    <reaction evidence="10">
        <text>ATP + H2O = ADP + phosphate + H(+)</text>
        <dbReference type="Rhea" id="RHEA:13065"/>
        <dbReference type="ChEBI" id="CHEBI:15377"/>
        <dbReference type="ChEBI" id="CHEBI:15378"/>
        <dbReference type="ChEBI" id="CHEBI:30616"/>
        <dbReference type="ChEBI" id="CHEBI:43474"/>
        <dbReference type="ChEBI" id="CHEBI:456216"/>
        <dbReference type="EC" id="5.6.2.4"/>
    </reaction>
</comment>
<evidence type="ECO:0000313" key="15">
    <source>
        <dbReference type="Proteomes" id="UP000288623"/>
    </source>
</evidence>
<dbReference type="PROSITE" id="PS51198">
    <property type="entry name" value="UVRD_HELICASE_ATP_BIND"/>
    <property type="match status" value="1"/>
</dbReference>
<evidence type="ECO:0000256" key="2">
    <source>
        <dbReference type="ARBA" id="ARBA00022741"/>
    </source>
</evidence>
<organism evidence="14 15">
    <name type="scientific">Candidatus Kurthia intestinigallinarum</name>
    <dbReference type="NCBI Taxonomy" id="1562256"/>
    <lineage>
        <taxon>Bacteria</taxon>
        <taxon>Bacillati</taxon>
        <taxon>Bacillota</taxon>
        <taxon>Bacilli</taxon>
        <taxon>Bacillales</taxon>
        <taxon>Caryophanaceae</taxon>
        <taxon>Kurthia</taxon>
    </lineage>
</organism>
<comment type="caution">
    <text evidence="14">The sequence shown here is derived from an EMBL/GenBank/DDBJ whole genome shotgun (WGS) entry which is preliminary data.</text>
</comment>
<dbReference type="CDD" id="cd17932">
    <property type="entry name" value="DEXQc_UvrD"/>
    <property type="match status" value="1"/>
</dbReference>
<evidence type="ECO:0000256" key="8">
    <source>
        <dbReference type="ARBA" id="ARBA00034617"/>
    </source>
</evidence>
<feature type="domain" description="UvrD-like helicase ATP-binding" evidence="12">
    <location>
        <begin position="13"/>
        <end position="298"/>
    </location>
</feature>
<dbReference type="PANTHER" id="PTHR11070">
    <property type="entry name" value="UVRD / RECB / PCRA DNA HELICASE FAMILY MEMBER"/>
    <property type="match status" value="1"/>
</dbReference>
<feature type="binding site" evidence="11">
    <location>
        <begin position="34"/>
        <end position="41"/>
    </location>
    <ligand>
        <name>ATP</name>
        <dbReference type="ChEBI" id="CHEBI:30616"/>
    </ligand>
</feature>
<dbReference type="PROSITE" id="PS51217">
    <property type="entry name" value="UVRD_HELICASE_CTER"/>
    <property type="match status" value="1"/>
</dbReference>
<dbReference type="InterPro" id="IPR013986">
    <property type="entry name" value="DExx_box_DNA_helicase_dom_sf"/>
</dbReference>
<evidence type="ECO:0000256" key="9">
    <source>
        <dbReference type="ARBA" id="ARBA00034808"/>
    </source>
</evidence>
<dbReference type="Proteomes" id="UP000288623">
    <property type="component" value="Unassembled WGS sequence"/>
</dbReference>
<dbReference type="Gene3D" id="1.10.486.10">
    <property type="entry name" value="PCRA, domain 4"/>
    <property type="match status" value="1"/>
</dbReference>